<name>A0ABC8JJ82_ERUVS</name>
<dbReference type="InterPro" id="IPR039136">
    <property type="entry name" value="NUFIP1-like"/>
</dbReference>
<feature type="compositionally biased region" description="Pro residues" evidence="1">
    <location>
        <begin position="113"/>
        <end position="125"/>
    </location>
</feature>
<feature type="region of interest" description="Disordered" evidence="1">
    <location>
        <begin position="415"/>
        <end position="438"/>
    </location>
</feature>
<feature type="compositionally biased region" description="Acidic residues" evidence="1">
    <location>
        <begin position="416"/>
        <end position="438"/>
    </location>
</feature>
<evidence type="ECO:0000259" key="2">
    <source>
        <dbReference type="Pfam" id="PF10453"/>
    </source>
</evidence>
<feature type="compositionally biased region" description="Low complexity" evidence="1">
    <location>
        <begin position="187"/>
        <end position="197"/>
    </location>
</feature>
<evidence type="ECO:0000313" key="4">
    <source>
        <dbReference type="Proteomes" id="UP001642260"/>
    </source>
</evidence>
<feature type="compositionally biased region" description="Basic residues" evidence="1">
    <location>
        <begin position="317"/>
        <end position="330"/>
    </location>
</feature>
<feature type="compositionally biased region" description="Low complexity" evidence="1">
    <location>
        <begin position="9"/>
        <end position="33"/>
    </location>
</feature>
<feature type="region of interest" description="Disordered" evidence="1">
    <location>
        <begin position="1"/>
        <end position="33"/>
    </location>
</feature>
<comment type="caution">
    <text evidence="3">The sequence shown here is derived from an EMBL/GenBank/DDBJ whole genome shotgun (WGS) entry which is preliminary data.</text>
</comment>
<dbReference type="Proteomes" id="UP001642260">
    <property type="component" value="Unassembled WGS sequence"/>
</dbReference>
<feature type="compositionally biased region" description="Low complexity" evidence="1">
    <location>
        <begin position="153"/>
        <end position="176"/>
    </location>
</feature>
<accession>A0ABC8JJ82</accession>
<organism evidence="3 4">
    <name type="scientific">Eruca vesicaria subsp. sativa</name>
    <name type="common">Garden rocket</name>
    <name type="synonym">Eruca sativa</name>
    <dbReference type="NCBI Taxonomy" id="29727"/>
    <lineage>
        <taxon>Eukaryota</taxon>
        <taxon>Viridiplantae</taxon>
        <taxon>Streptophyta</taxon>
        <taxon>Embryophyta</taxon>
        <taxon>Tracheophyta</taxon>
        <taxon>Spermatophyta</taxon>
        <taxon>Magnoliopsida</taxon>
        <taxon>eudicotyledons</taxon>
        <taxon>Gunneridae</taxon>
        <taxon>Pentapetalae</taxon>
        <taxon>rosids</taxon>
        <taxon>malvids</taxon>
        <taxon>Brassicales</taxon>
        <taxon>Brassicaceae</taxon>
        <taxon>Brassiceae</taxon>
        <taxon>Eruca</taxon>
    </lineage>
</organism>
<protein>
    <recommendedName>
        <fullName evidence="2">FMR1-interacting protein 1 conserved domain-containing protein</fullName>
    </recommendedName>
</protein>
<keyword evidence="4" id="KW-1185">Reference proteome</keyword>
<feature type="compositionally biased region" description="Low complexity" evidence="1">
    <location>
        <begin position="126"/>
        <end position="140"/>
    </location>
</feature>
<dbReference type="PANTHER" id="PTHR13309:SF0">
    <property type="entry name" value="FMR1-INTERACTING PROTEIN NUFIP1"/>
    <property type="match status" value="1"/>
</dbReference>
<evidence type="ECO:0000256" key="1">
    <source>
        <dbReference type="SAM" id="MobiDB-lite"/>
    </source>
</evidence>
<proteinExistence type="predicted"/>
<feature type="region of interest" description="Disordered" evidence="1">
    <location>
        <begin position="104"/>
        <end position="220"/>
    </location>
</feature>
<reference evidence="3 4" key="1">
    <citation type="submission" date="2022-03" db="EMBL/GenBank/DDBJ databases">
        <authorList>
            <person name="Macdonald S."/>
            <person name="Ahmed S."/>
            <person name="Newling K."/>
        </authorList>
    </citation>
    <scope>NUCLEOTIDE SEQUENCE [LARGE SCALE GENOMIC DNA]</scope>
</reference>
<dbReference type="PANTHER" id="PTHR13309">
    <property type="entry name" value="NUCLEAR FRAGILE X MENTAL RETARDATION PROTEIN INTERACTING PROTEIN 1"/>
    <property type="match status" value="1"/>
</dbReference>
<gene>
    <name evidence="3" type="ORF">ERUC_LOCUS11757</name>
</gene>
<dbReference type="Pfam" id="PF10453">
    <property type="entry name" value="NUFIP1"/>
    <property type="match status" value="1"/>
</dbReference>
<feature type="compositionally biased region" description="Basic and acidic residues" evidence="1">
    <location>
        <begin position="331"/>
        <end position="348"/>
    </location>
</feature>
<feature type="region of interest" description="Disordered" evidence="1">
    <location>
        <begin position="302"/>
        <end position="356"/>
    </location>
</feature>
<feature type="domain" description="FMR1-interacting protein 1 conserved" evidence="2">
    <location>
        <begin position="229"/>
        <end position="264"/>
    </location>
</feature>
<dbReference type="EMBL" id="CAKOAT010111822">
    <property type="protein sequence ID" value="CAH8330045.1"/>
    <property type="molecule type" value="Genomic_DNA"/>
</dbReference>
<dbReference type="InterPro" id="IPR019496">
    <property type="entry name" value="NUFIP1_cons_dom"/>
</dbReference>
<feature type="region of interest" description="Disordered" evidence="1">
    <location>
        <begin position="234"/>
        <end position="272"/>
    </location>
</feature>
<evidence type="ECO:0000313" key="3">
    <source>
        <dbReference type="EMBL" id="CAH8330045.1"/>
    </source>
</evidence>
<feature type="compositionally biased region" description="Basic and acidic residues" evidence="1">
    <location>
        <begin position="254"/>
        <end position="263"/>
    </location>
</feature>
<sequence>MRPRPPQRPQQQQQHNNVYPNPHQHNGYNQNPMMMNPQMMMMMANPMMGHMPPMQPQFFNNMPQQQQPLHQFGLPPNPINQFLPNLLGSLQFAAANNNNNLMGAFQPQLNSFNPPPYRPPPPPPQIQNQNQNQNHQLGPPGFSEPRPQVQSIGNVNNSNSKGNNFRNNFTNQQRFKGSGQGSQPYQGNNANKKFGFNKNHKGKGKNNKMPTRVYGSDAGNVDEETKRVYIPNYPPKEVQQWRQARRKNFPTKLNVEKKVKKSDSSGSLDDEAKLRRQQLREVLAKQRELGVEVAEVPSHYLANPVEEDNNGHFQHKDGKKGRFKQNKRKYGGKDKFNKKRKSEDKDSSQESSSITTREPTLLEKLLSADIKRDKIQLLQVFRFMVMNSFFKESPEQPLEFPVVMVEETGCEHVEEVLSDDDDDDDDDVEGDSCDEASD</sequence>
<dbReference type="AlphaFoldDB" id="A0ABC8JJ82"/>